<dbReference type="HOGENOM" id="CLU_101966_0_0_1"/>
<evidence type="ECO:0000313" key="4">
    <source>
        <dbReference type="Proteomes" id="UP000026961"/>
    </source>
</evidence>
<proteinExistence type="predicted"/>
<evidence type="ECO:0000313" key="3">
    <source>
        <dbReference type="EnsemblPlants" id="OGLUM02G04980.1"/>
    </source>
</evidence>
<evidence type="ECO:0000259" key="2">
    <source>
        <dbReference type="Pfam" id="PF26145"/>
    </source>
</evidence>
<keyword evidence="4" id="KW-1185">Reference proteome</keyword>
<reference evidence="3" key="1">
    <citation type="submission" date="2015-04" db="UniProtKB">
        <authorList>
            <consortium name="EnsemblPlants"/>
        </authorList>
    </citation>
    <scope>IDENTIFICATION</scope>
</reference>
<feature type="compositionally biased region" description="Low complexity" evidence="1">
    <location>
        <begin position="62"/>
        <end position="71"/>
    </location>
</feature>
<feature type="region of interest" description="Disordered" evidence="1">
    <location>
        <begin position="172"/>
        <end position="225"/>
    </location>
</feature>
<dbReference type="AlphaFoldDB" id="A0A0D9YMT9"/>
<name>A0A0D9YMT9_9ORYZ</name>
<dbReference type="PANTHER" id="PTHR33981:SF15">
    <property type="entry name" value="HSP20-LIKE CHAPERONES SUPERFAMILY PROTEIN"/>
    <property type="match status" value="1"/>
</dbReference>
<dbReference type="STRING" id="40148.A0A0D9YMT9"/>
<dbReference type="PANTHER" id="PTHR33981">
    <property type="entry name" value="EXPRESSED PROTEIN"/>
    <property type="match status" value="1"/>
</dbReference>
<dbReference type="EnsemblPlants" id="OGLUM02G04980.1">
    <property type="protein sequence ID" value="OGLUM02G04980.1"/>
    <property type="gene ID" value="OGLUM02G04980"/>
</dbReference>
<dbReference type="Pfam" id="PF26145">
    <property type="entry name" value="DUF8041"/>
    <property type="match status" value="1"/>
</dbReference>
<reference evidence="3" key="2">
    <citation type="submission" date="2018-05" db="EMBL/GenBank/DDBJ databases">
        <title>OgluRS3 (Oryza glumaepatula Reference Sequence Version 3).</title>
        <authorList>
            <person name="Zhang J."/>
            <person name="Kudrna D."/>
            <person name="Lee S."/>
            <person name="Talag J."/>
            <person name="Welchert J."/>
            <person name="Wing R.A."/>
        </authorList>
    </citation>
    <scope>NUCLEOTIDE SEQUENCE [LARGE SCALE GENOMIC DNA]</scope>
</reference>
<sequence>MVGGCNTVGGERHGRVHGEVEVHGGVLEGVRPDSEREQWEVDELVDDGKHGEGEEELYDSDSPAATGVSPAPTAATTTVIVSHAKGSNSSAAYKCVKRNDTIWGAWFFFTHYFKPVMLADKNGKAKAPTVVGTCSTTWRTCICGCSRSGQRMPWGRCTCGEDAAAAAPPHLAPAGLLRHPDRREEGSLPGRRRSSSIFLVRDEEEPAGWDDPKASAPEDEEEEPAFMVSSLREWCLMAAQREL</sequence>
<accession>A0A0D9YMT9</accession>
<dbReference type="InterPro" id="IPR058354">
    <property type="entry name" value="DUF8041"/>
</dbReference>
<protein>
    <recommendedName>
        <fullName evidence="2">DUF8041 domain-containing protein</fullName>
    </recommendedName>
</protein>
<organism evidence="3">
    <name type="scientific">Oryza glumipatula</name>
    <dbReference type="NCBI Taxonomy" id="40148"/>
    <lineage>
        <taxon>Eukaryota</taxon>
        <taxon>Viridiplantae</taxon>
        <taxon>Streptophyta</taxon>
        <taxon>Embryophyta</taxon>
        <taxon>Tracheophyta</taxon>
        <taxon>Spermatophyta</taxon>
        <taxon>Magnoliopsida</taxon>
        <taxon>Liliopsida</taxon>
        <taxon>Poales</taxon>
        <taxon>Poaceae</taxon>
        <taxon>BOP clade</taxon>
        <taxon>Oryzoideae</taxon>
        <taxon>Oryzeae</taxon>
        <taxon>Oryzinae</taxon>
        <taxon>Oryza</taxon>
    </lineage>
</organism>
<dbReference type="Proteomes" id="UP000026961">
    <property type="component" value="Chromosome 2"/>
</dbReference>
<feature type="region of interest" description="Disordered" evidence="1">
    <location>
        <begin position="45"/>
        <end position="71"/>
    </location>
</feature>
<dbReference type="Gramene" id="OGLUM02G04980.1">
    <property type="protein sequence ID" value="OGLUM02G04980.1"/>
    <property type="gene ID" value="OGLUM02G04980"/>
</dbReference>
<feature type="domain" description="DUF8041" evidence="2">
    <location>
        <begin position="94"/>
        <end position="126"/>
    </location>
</feature>
<evidence type="ECO:0000256" key="1">
    <source>
        <dbReference type="SAM" id="MobiDB-lite"/>
    </source>
</evidence>